<comment type="caution">
    <text evidence="5">The sequence shown here is derived from an EMBL/GenBank/DDBJ whole genome shotgun (WGS) entry which is preliminary data.</text>
</comment>
<feature type="domain" description="HTH araC/xylS-type" evidence="4">
    <location>
        <begin position="173"/>
        <end position="271"/>
    </location>
</feature>
<dbReference type="Gene3D" id="2.60.120.10">
    <property type="entry name" value="Jelly Rolls"/>
    <property type="match status" value="1"/>
</dbReference>
<organism evidence="5 6">
    <name type="scientific">Roseburia hominis</name>
    <dbReference type="NCBI Taxonomy" id="301301"/>
    <lineage>
        <taxon>Bacteria</taxon>
        <taxon>Bacillati</taxon>
        <taxon>Bacillota</taxon>
        <taxon>Clostridia</taxon>
        <taxon>Lachnospirales</taxon>
        <taxon>Lachnospiraceae</taxon>
        <taxon>Roseburia</taxon>
    </lineage>
</organism>
<dbReference type="InterPro" id="IPR014710">
    <property type="entry name" value="RmlC-like_jellyroll"/>
</dbReference>
<dbReference type="PROSITE" id="PS01124">
    <property type="entry name" value="HTH_ARAC_FAMILY_2"/>
    <property type="match status" value="1"/>
</dbReference>
<dbReference type="Gene3D" id="1.10.10.60">
    <property type="entry name" value="Homeodomain-like"/>
    <property type="match status" value="2"/>
</dbReference>
<dbReference type="Pfam" id="PF12833">
    <property type="entry name" value="HTH_18"/>
    <property type="match status" value="1"/>
</dbReference>
<evidence type="ECO:0000313" key="5">
    <source>
        <dbReference type="EMBL" id="RGS35711.1"/>
    </source>
</evidence>
<dbReference type="InterPro" id="IPR037923">
    <property type="entry name" value="HTH-like"/>
</dbReference>
<dbReference type="PANTHER" id="PTHR43280">
    <property type="entry name" value="ARAC-FAMILY TRANSCRIPTIONAL REGULATOR"/>
    <property type="match status" value="1"/>
</dbReference>
<dbReference type="PRINTS" id="PR00032">
    <property type="entry name" value="HTHARAC"/>
</dbReference>
<evidence type="ECO:0000259" key="4">
    <source>
        <dbReference type="PROSITE" id="PS01124"/>
    </source>
</evidence>
<dbReference type="SMART" id="SM00342">
    <property type="entry name" value="HTH_ARAC"/>
    <property type="match status" value="1"/>
</dbReference>
<dbReference type="GO" id="GO:0043565">
    <property type="term" value="F:sequence-specific DNA binding"/>
    <property type="evidence" value="ECO:0007669"/>
    <property type="project" value="InterPro"/>
</dbReference>
<dbReference type="Proteomes" id="UP000266172">
    <property type="component" value="Unassembled WGS sequence"/>
</dbReference>
<dbReference type="InterPro" id="IPR018060">
    <property type="entry name" value="HTH_AraC"/>
</dbReference>
<name>A0A395V377_9FIRM</name>
<keyword evidence="3" id="KW-0804">Transcription</keyword>
<keyword evidence="2" id="KW-0238">DNA-binding</keyword>
<dbReference type="InterPro" id="IPR020449">
    <property type="entry name" value="Tscrpt_reg_AraC-type_HTH"/>
</dbReference>
<dbReference type="GO" id="GO:0003700">
    <property type="term" value="F:DNA-binding transcription factor activity"/>
    <property type="evidence" value="ECO:0007669"/>
    <property type="project" value="InterPro"/>
</dbReference>
<dbReference type="InterPro" id="IPR009057">
    <property type="entry name" value="Homeodomain-like_sf"/>
</dbReference>
<protein>
    <submittedName>
        <fullName evidence="5">AraC family transcriptional regulator</fullName>
    </submittedName>
</protein>
<dbReference type="SUPFAM" id="SSF51215">
    <property type="entry name" value="Regulatory protein AraC"/>
    <property type="match status" value="1"/>
</dbReference>
<dbReference type="EMBL" id="QRVL01000029">
    <property type="protein sequence ID" value="RGS35711.1"/>
    <property type="molecule type" value="Genomic_DNA"/>
</dbReference>
<evidence type="ECO:0000313" key="6">
    <source>
        <dbReference type="Proteomes" id="UP000266172"/>
    </source>
</evidence>
<proteinExistence type="predicted"/>
<sequence>MRCLMIDVAQTSMAAGAACAIAQVTGVNDNMSQSHYHDYFELYFLDSGERYHLMDDKLFKLQAGDCILFPPQTMHRSYGDQDMAFSRVVLYFRPKTITSADLLHKLLHSQVVYRPDSQEIHQLRRIIYAMEEEQNSHLDCHDECMQSLLNLVMVQLLRMNQESTGILRETRVTKVIQYIHNHYAEDISLKDLSERFYVSEYYLCREFKKSTKRTIVEYIRQTRIMNAKRLFMETDRNVTEVARETGFSNLTHFNRVFREVADITPSEYRKRCQELHR</sequence>
<gene>
    <name evidence="5" type="ORF">DWX93_16450</name>
</gene>
<dbReference type="PROSITE" id="PS51257">
    <property type="entry name" value="PROKAR_LIPOPROTEIN"/>
    <property type="match status" value="1"/>
</dbReference>
<dbReference type="Pfam" id="PF02311">
    <property type="entry name" value="AraC_binding"/>
    <property type="match status" value="1"/>
</dbReference>
<evidence type="ECO:0000256" key="2">
    <source>
        <dbReference type="ARBA" id="ARBA00023125"/>
    </source>
</evidence>
<accession>A0A395V377</accession>
<evidence type="ECO:0000256" key="1">
    <source>
        <dbReference type="ARBA" id="ARBA00023015"/>
    </source>
</evidence>
<dbReference type="SUPFAM" id="SSF46689">
    <property type="entry name" value="Homeodomain-like"/>
    <property type="match status" value="2"/>
</dbReference>
<reference evidence="5 6" key="1">
    <citation type="submission" date="2018-08" db="EMBL/GenBank/DDBJ databases">
        <title>A genome reference for cultivated species of the human gut microbiota.</title>
        <authorList>
            <person name="Zou Y."/>
            <person name="Xue W."/>
            <person name="Luo G."/>
        </authorList>
    </citation>
    <scope>NUCLEOTIDE SEQUENCE [LARGE SCALE GENOMIC DNA]</scope>
    <source>
        <strain evidence="5 6">AF22-12AC</strain>
    </source>
</reference>
<dbReference type="PANTHER" id="PTHR43280:SF28">
    <property type="entry name" value="HTH-TYPE TRANSCRIPTIONAL ACTIVATOR RHAS"/>
    <property type="match status" value="1"/>
</dbReference>
<dbReference type="AlphaFoldDB" id="A0A395V377"/>
<dbReference type="InterPro" id="IPR003313">
    <property type="entry name" value="AraC-bd"/>
</dbReference>
<evidence type="ECO:0000256" key="3">
    <source>
        <dbReference type="ARBA" id="ARBA00023163"/>
    </source>
</evidence>
<keyword evidence="1" id="KW-0805">Transcription regulation</keyword>